<dbReference type="PRINTS" id="PR00932">
    <property type="entry name" value="AMINO1PTASE"/>
</dbReference>
<evidence type="ECO:0000256" key="2">
    <source>
        <dbReference type="ARBA" id="ARBA00001947"/>
    </source>
</evidence>
<accession>A0A9P6D3H8</accession>
<dbReference type="Gene3D" id="3.40.630.10">
    <property type="entry name" value="Zn peptidases"/>
    <property type="match status" value="1"/>
</dbReference>
<keyword evidence="10 11" id="KW-0482">Metalloprotease</keyword>
<evidence type="ECO:0000256" key="4">
    <source>
        <dbReference type="ARBA" id="ARBA00011965"/>
    </source>
</evidence>
<dbReference type="EMBL" id="MU155165">
    <property type="protein sequence ID" value="KAF9482499.1"/>
    <property type="molecule type" value="Genomic_DNA"/>
</dbReference>
<evidence type="ECO:0000256" key="1">
    <source>
        <dbReference type="ARBA" id="ARBA00001335"/>
    </source>
</evidence>
<evidence type="ECO:0000256" key="10">
    <source>
        <dbReference type="ARBA" id="ARBA00023049"/>
    </source>
</evidence>
<dbReference type="FunFam" id="2.30.250.10:FF:000001">
    <property type="entry name" value="Aspartyl aminopeptidase 1"/>
    <property type="match status" value="1"/>
</dbReference>
<dbReference type="SUPFAM" id="SSF101821">
    <property type="entry name" value="Aminopeptidase/glucanase lid domain"/>
    <property type="match status" value="1"/>
</dbReference>
<reference evidence="12" key="1">
    <citation type="submission" date="2020-11" db="EMBL/GenBank/DDBJ databases">
        <authorList>
            <consortium name="DOE Joint Genome Institute"/>
            <person name="Ahrendt S."/>
            <person name="Riley R."/>
            <person name="Andreopoulos W."/>
            <person name="Labutti K."/>
            <person name="Pangilinan J."/>
            <person name="Ruiz-Duenas F.J."/>
            <person name="Barrasa J.M."/>
            <person name="Sanchez-Garcia M."/>
            <person name="Camarero S."/>
            <person name="Miyauchi S."/>
            <person name="Serrano A."/>
            <person name="Linde D."/>
            <person name="Babiker R."/>
            <person name="Drula E."/>
            <person name="Ayuso-Fernandez I."/>
            <person name="Pacheco R."/>
            <person name="Padilla G."/>
            <person name="Ferreira P."/>
            <person name="Barriuso J."/>
            <person name="Kellner H."/>
            <person name="Castanera R."/>
            <person name="Alfaro M."/>
            <person name="Ramirez L."/>
            <person name="Pisabarro A.G."/>
            <person name="Kuo A."/>
            <person name="Tritt A."/>
            <person name="Lipzen A."/>
            <person name="He G."/>
            <person name="Yan M."/>
            <person name="Ng V."/>
            <person name="Cullen D."/>
            <person name="Martin F."/>
            <person name="Rosso M.-N."/>
            <person name="Henrissat B."/>
            <person name="Hibbett D."/>
            <person name="Martinez A.T."/>
            <person name="Grigoriev I.V."/>
        </authorList>
    </citation>
    <scope>NUCLEOTIDE SEQUENCE</scope>
    <source>
        <strain evidence="12">CIRM-BRFM 674</strain>
    </source>
</reference>
<evidence type="ECO:0000256" key="11">
    <source>
        <dbReference type="RuleBase" id="RU004386"/>
    </source>
</evidence>
<evidence type="ECO:0000256" key="9">
    <source>
        <dbReference type="ARBA" id="ARBA00022833"/>
    </source>
</evidence>
<dbReference type="NCBIfam" id="NF002759">
    <property type="entry name" value="PRK02813.1"/>
    <property type="match status" value="1"/>
</dbReference>
<dbReference type="Gene3D" id="2.30.250.10">
    <property type="entry name" value="Aminopeptidase i, Domain 2"/>
    <property type="match status" value="1"/>
</dbReference>
<gene>
    <name evidence="12" type="ORF">BDN70DRAFT_875070</name>
</gene>
<evidence type="ECO:0000256" key="7">
    <source>
        <dbReference type="ARBA" id="ARBA00022723"/>
    </source>
</evidence>
<evidence type="ECO:0000313" key="13">
    <source>
        <dbReference type="Proteomes" id="UP000807469"/>
    </source>
</evidence>
<dbReference type="GO" id="GO:0008270">
    <property type="term" value="F:zinc ion binding"/>
    <property type="evidence" value="ECO:0007669"/>
    <property type="project" value="InterPro"/>
</dbReference>
<proteinExistence type="inferred from homology"/>
<dbReference type="OrthoDB" id="9880441at2759"/>
<keyword evidence="5 11" id="KW-0031">Aminopeptidase</keyword>
<keyword evidence="7 11" id="KW-0479">Metal-binding</keyword>
<keyword evidence="8 11" id="KW-0378">Hydrolase</keyword>
<dbReference type="Proteomes" id="UP000807469">
    <property type="component" value="Unassembled WGS sequence"/>
</dbReference>
<evidence type="ECO:0000256" key="6">
    <source>
        <dbReference type="ARBA" id="ARBA00022670"/>
    </source>
</evidence>
<dbReference type="EC" id="3.4.11.21" evidence="4"/>
<evidence type="ECO:0000313" key="12">
    <source>
        <dbReference type="EMBL" id="KAF9482499.1"/>
    </source>
</evidence>
<dbReference type="InterPro" id="IPR023358">
    <property type="entry name" value="Peptidase_M18_dom2"/>
</dbReference>
<name>A0A9P6D3H8_9AGAR</name>
<dbReference type="Pfam" id="PF02127">
    <property type="entry name" value="Peptidase_M18"/>
    <property type="match status" value="1"/>
</dbReference>
<dbReference type="SUPFAM" id="SSF53187">
    <property type="entry name" value="Zn-dependent exopeptidases"/>
    <property type="match status" value="1"/>
</dbReference>
<comment type="similarity">
    <text evidence="3 11">Belongs to the peptidase M18 family.</text>
</comment>
<keyword evidence="6 11" id="KW-0645">Protease</keyword>
<dbReference type="GO" id="GO:0006508">
    <property type="term" value="P:proteolysis"/>
    <property type="evidence" value="ECO:0007669"/>
    <property type="project" value="UniProtKB-KW"/>
</dbReference>
<comment type="caution">
    <text evidence="12">The sequence shown here is derived from an EMBL/GenBank/DDBJ whole genome shotgun (WGS) entry which is preliminary data.</text>
</comment>
<protein>
    <recommendedName>
        <fullName evidence="4">aspartyl aminopeptidase</fullName>
        <ecNumber evidence="4">3.4.11.21</ecNumber>
    </recommendedName>
</protein>
<dbReference type="PANTHER" id="PTHR28570:SF3">
    <property type="entry name" value="ASPARTYL AMINOPEPTIDASE"/>
    <property type="match status" value="1"/>
</dbReference>
<organism evidence="12 13">
    <name type="scientific">Pholiota conissans</name>
    <dbReference type="NCBI Taxonomy" id="109636"/>
    <lineage>
        <taxon>Eukaryota</taxon>
        <taxon>Fungi</taxon>
        <taxon>Dikarya</taxon>
        <taxon>Basidiomycota</taxon>
        <taxon>Agaricomycotina</taxon>
        <taxon>Agaricomycetes</taxon>
        <taxon>Agaricomycetidae</taxon>
        <taxon>Agaricales</taxon>
        <taxon>Agaricineae</taxon>
        <taxon>Strophariaceae</taxon>
        <taxon>Pholiota</taxon>
    </lineage>
</organism>
<evidence type="ECO:0000256" key="3">
    <source>
        <dbReference type="ARBA" id="ARBA00008290"/>
    </source>
</evidence>
<dbReference type="CDD" id="cd05658">
    <property type="entry name" value="M18_DAP"/>
    <property type="match status" value="1"/>
</dbReference>
<comment type="cofactor">
    <cofactor evidence="2">
        <name>Zn(2+)</name>
        <dbReference type="ChEBI" id="CHEBI:29105"/>
    </cofactor>
</comment>
<dbReference type="InterPro" id="IPR001948">
    <property type="entry name" value="Peptidase_M18"/>
</dbReference>
<dbReference type="GO" id="GO:0000324">
    <property type="term" value="C:fungal-type vacuole"/>
    <property type="evidence" value="ECO:0007669"/>
    <property type="project" value="TreeGrafter"/>
</dbReference>
<dbReference type="GO" id="GO:0004177">
    <property type="term" value="F:aminopeptidase activity"/>
    <property type="evidence" value="ECO:0007669"/>
    <property type="project" value="UniProtKB-KW"/>
</dbReference>
<comment type="catalytic activity">
    <reaction evidence="1">
        <text>Release of an N-terminal aspartate or glutamate from a peptide, with a preference for aspartate.</text>
        <dbReference type="EC" id="3.4.11.21"/>
    </reaction>
</comment>
<keyword evidence="9 11" id="KW-0862">Zinc</keyword>
<sequence length="480" mass="52386">MTMMLYPASPEAATRFLKFVNASPTPFHAVHNAAVRLEKAGFEKIKEKDNWEKTMKPGGKYYYTRNQSALVAFTLPQKWKEGAGLSIVATHVDSPNLKIRPVSKRSKSAYLQVGVETYGGGIWHSWLDRDLSVAGRVVISQKVGGFASKLIKIDRPILRIPTLAIHLDRGVNDSLKFNQETEFVPILGLVELQLNAFASKPESNDEKDKVPSNCLKAASNIQGNHHPALLSLLASELSIAPEEIYDFELSLYDTQPAVLGGINNEFIFSPRMDNLVSSFCAVEALAESVTAQYFPSLEGNVNCIALFNHEEIGSVSSSGAESSLIPSLLNRLSPAPAALAQSISRSFLISSDMGHALHPNYTSKHEENHKPMMNGGIVIKTNAKQRYASDAISTFIVKQLVERKGGKVQEFEARNDMPCGSTVGPMLSKIGIRTVDVGNAMLSMHSIRETAGSHDIQSAIDLFSAFFEGFSALDSSLTVD</sequence>
<keyword evidence="13" id="KW-1185">Reference proteome</keyword>
<dbReference type="AlphaFoldDB" id="A0A9P6D3H8"/>
<dbReference type="GO" id="GO:0008237">
    <property type="term" value="F:metallopeptidase activity"/>
    <property type="evidence" value="ECO:0007669"/>
    <property type="project" value="UniProtKB-KW"/>
</dbReference>
<evidence type="ECO:0000256" key="5">
    <source>
        <dbReference type="ARBA" id="ARBA00022438"/>
    </source>
</evidence>
<evidence type="ECO:0000256" key="8">
    <source>
        <dbReference type="ARBA" id="ARBA00022801"/>
    </source>
</evidence>
<dbReference type="PANTHER" id="PTHR28570">
    <property type="entry name" value="ASPARTYL AMINOPEPTIDASE"/>
    <property type="match status" value="1"/>
</dbReference>